<evidence type="ECO:0000313" key="2">
    <source>
        <dbReference type="EMBL" id="PJE67220.1"/>
    </source>
</evidence>
<accession>A0A2M8L2S6</accession>
<evidence type="ECO:0000313" key="3">
    <source>
        <dbReference type="Proteomes" id="UP000231474"/>
    </source>
</evidence>
<feature type="domain" description="Sporulation stage II protein D amidase enhancer LytB N-terminal" evidence="1">
    <location>
        <begin position="41"/>
        <end position="123"/>
    </location>
</feature>
<gene>
    <name evidence="2" type="ORF">COU95_03660</name>
</gene>
<sequence>MSQYGAFGRAKAGQSAEEILRAYYGDVRIETRESPATISTTIGTLPFEDNYLKGIAEMPSSWSDEGGYEALKAQAIAARTYALTAGKPICITESCQVYSSSKVANPAASRWHQAVSDTRNKVIVSNQTGNLISSWYASTAGGYILSYSSLGHSTPGFWDTPRGRDGWTDDAWEKKASSPWFYKAWYRKRSGDACGRSHPWLTQEEFSDILNSLLIYKGNSGDVSHLSSLDAKSCFGKDISETWDMGKVREEAGKYGGPISKIDSVSVVYSNDGYTQQVSFGTDKGTKTFSGEDFKYIFNLRAPAAIGLKSSLFNLMKK</sequence>
<comment type="caution">
    <text evidence="2">The sequence shown here is derived from an EMBL/GenBank/DDBJ whole genome shotgun (WGS) entry which is preliminary data.</text>
</comment>
<organism evidence="2 3">
    <name type="scientific">Candidatus Shapirobacteria bacterium CG10_big_fil_rev_8_21_14_0_10_40_9</name>
    <dbReference type="NCBI Taxonomy" id="1974888"/>
    <lineage>
        <taxon>Bacteria</taxon>
        <taxon>Candidatus Shapironibacteriota</taxon>
    </lineage>
</organism>
<protein>
    <recommendedName>
        <fullName evidence="1">Sporulation stage II protein D amidase enhancer LytB N-terminal domain-containing protein</fullName>
    </recommendedName>
</protein>
<dbReference type="Proteomes" id="UP000231474">
    <property type="component" value="Unassembled WGS sequence"/>
</dbReference>
<reference evidence="3" key="1">
    <citation type="submission" date="2017-09" db="EMBL/GenBank/DDBJ databases">
        <title>Depth-based differentiation of microbial function through sediment-hosted aquifers and enrichment of novel symbionts in the deep terrestrial subsurface.</title>
        <authorList>
            <person name="Probst A.J."/>
            <person name="Ladd B."/>
            <person name="Jarett J.K."/>
            <person name="Geller-Mcgrath D.E."/>
            <person name="Sieber C.M.K."/>
            <person name="Emerson J.B."/>
            <person name="Anantharaman K."/>
            <person name="Thomas B.C."/>
            <person name="Malmstrom R."/>
            <person name="Stieglmeier M."/>
            <person name="Klingl A."/>
            <person name="Woyke T."/>
            <person name="Ryan C.M."/>
            <person name="Banfield J.F."/>
        </authorList>
    </citation>
    <scope>NUCLEOTIDE SEQUENCE [LARGE SCALE GENOMIC DNA]</scope>
</reference>
<dbReference type="Pfam" id="PF08486">
    <property type="entry name" value="SpoIID"/>
    <property type="match status" value="1"/>
</dbReference>
<dbReference type="EMBL" id="PFEK01000070">
    <property type="protein sequence ID" value="PJE67220.1"/>
    <property type="molecule type" value="Genomic_DNA"/>
</dbReference>
<dbReference type="AlphaFoldDB" id="A0A2M8L2S6"/>
<dbReference type="InterPro" id="IPR013693">
    <property type="entry name" value="SpoIID/LytB_N"/>
</dbReference>
<name>A0A2M8L2S6_9BACT</name>
<evidence type="ECO:0000259" key="1">
    <source>
        <dbReference type="Pfam" id="PF08486"/>
    </source>
</evidence>
<proteinExistence type="predicted"/>